<accession>A0ABY1QQW5</accession>
<evidence type="ECO:0000256" key="3">
    <source>
        <dbReference type="ARBA" id="ARBA00012780"/>
    </source>
</evidence>
<proteinExistence type="inferred from homology"/>
<evidence type="ECO:0000313" key="11">
    <source>
        <dbReference type="EMBL" id="SMP77968.1"/>
    </source>
</evidence>
<keyword evidence="7" id="KW-0961">Cell wall biogenesis/degradation</keyword>
<dbReference type="PANTHER" id="PTHR31983">
    <property type="entry name" value="ENDO-1,3(4)-BETA-GLUCANASE 1"/>
    <property type="match status" value="1"/>
</dbReference>
<dbReference type="RefSeq" id="WP_283445014.1">
    <property type="nucleotide sequence ID" value="NZ_FXUL01000027.1"/>
</dbReference>
<reference evidence="11 12" key="1">
    <citation type="submission" date="2017-05" db="EMBL/GenBank/DDBJ databases">
        <authorList>
            <person name="Varghese N."/>
            <person name="Submissions S."/>
        </authorList>
    </citation>
    <scope>NUCLEOTIDE SEQUENCE [LARGE SCALE GENOMIC DNA]</scope>
    <source>
        <strain evidence="11 12">DSM 26001</strain>
    </source>
</reference>
<evidence type="ECO:0000256" key="6">
    <source>
        <dbReference type="ARBA" id="ARBA00023295"/>
    </source>
</evidence>
<sequence length="1043" mass="113720">MTKRFFQACSCLILMALLNACSGGGGQNDTGGSQQAAVLPRPTPSLSGVVELGGGVPAAPTRATASLVKTSNAAPTATLLAQTAAAGGTLGPISTIDPRQILGSARALPNPFQPGNIGDLKLVTLPEGTRTRMPTGKWSKGFFYQSPRNLDAYFQGTGDANDPRNQGGDTERFNIFAFPNKLSLDDRIGMLSVSFPTRRYIAYGTDPKADVYDLTNPLKADTLLYHIAPNSSQDIRLSYVQPAIGRLARGIDSFDELTVATSWKSPAGDLSMQVLAAEGSPYVTVRYSGLRPVIQVGQGSQARTPKNNVGLPIPGAQPDYTQQQSDSGIRAVAVDEEKAQTFIETDTIRVMPQLTGTKFRILYQVPDRARAKPGTNDGGEIAPPDTLKELVIYTSTPITLDWDTPSRSYVARSAFNGVIRTAFVDDVDLAAWASRINDVSGIASFKSRRIILDKYAATYPTTSEIFLDYSGTTGLVRYVWGKARMDGQTPQDSDLLMMGFDATHIASLQGASKVDGLTYRSNMGSMSAIAGSEWKQQLDIPGIMQNGATGEALWMGSGKIKAADVPRVRQSLLADAALLTETDPKIDHFLETCNADSYICGKYLHNVARLALIADSLGEFTVRKQLTDYLKKSLALWLDGVKPDGSTVDVANDHANDALVYDTTNGGTITSLGLQDHNKDYSNRAYVDHMFHYGYYIYAASVVAALDPERDTDKGWLAANKEKVNLLVRDIANPSLDDPYFPIVRTFDWFRMQNIADTGPDANGGNTESSSESVNSNYALAAWGAVIKDDQFQALAAIMTAAEIRTSKAFYQVTPDTAYLKAMDFPEVDVTVRLPKNRTELRKIAPGSEPVMNILRANIVETNTFFGPLLANRIGINLLPISPISEYVISKDWARTHYDTLRRLEDTNTEQFRSIVNTPPNQTADCFLAGWDPKAKHENPDGTPELPNPGAVCAGRLRVLYSWRHLPVAASGMIKPGEAYDRYVAYMDELKPLQDTYRLNTRSSVYPDSSRNENGVVADVLKDISTPSTDTNTLWWLSSRKPD</sequence>
<evidence type="ECO:0000256" key="2">
    <source>
        <dbReference type="ARBA" id="ARBA00010730"/>
    </source>
</evidence>
<dbReference type="InterPro" id="IPR040720">
    <property type="entry name" value="GH81_C"/>
</dbReference>
<evidence type="ECO:0000313" key="12">
    <source>
        <dbReference type="Proteomes" id="UP001158049"/>
    </source>
</evidence>
<feature type="domain" description="Glycosyl hydrolase family 81 C-terminal" evidence="10">
    <location>
        <begin position="591"/>
        <end position="916"/>
    </location>
</feature>
<dbReference type="InterPro" id="IPR005200">
    <property type="entry name" value="Endo-beta-glucanase"/>
</dbReference>
<evidence type="ECO:0000256" key="1">
    <source>
        <dbReference type="ARBA" id="ARBA00000382"/>
    </source>
</evidence>
<name>A0ABY1QQW5_9BURK</name>
<keyword evidence="12" id="KW-1185">Reference proteome</keyword>
<evidence type="ECO:0000256" key="8">
    <source>
        <dbReference type="ARBA" id="ARBA00023326"/>
    </source>
</evidence>
<organism evidence="11 12">
    <name type="scientific">Noviherbaspirillum suwonense</name>
    <dbReference type="NCBI Taxonomy" id="1224511"/>
    <lineage>
        <taxon>Bacteria</taxon>
        <taxon>Pseudomonadati</taxon>
        <taxon>Pseudomonadota</taxon>
        <taxon>Betaproteobacteria</taxon>
        <taxon>Burkholderiales</taxon>
        <taxon>Oxalobacteraceae</taxon>
        <taxon>Noviherbaspirillum</taxon>
    </lineage>
</organism>
<evidence type="ECO:0000256" key="7">
    <source>
        <dbReference type="ARBA" id="ARBA00023316"/>
    </source>
</evidence>
<feature type="chain" id="PRO_5045463843" description="glucan endo-1,3-beta-D-glucosidase" evidence="9">
    <location>
        <begin position="23"/>
        <end position="1043"/>
    </location>
</feature>
<comment type="catalytic activity">
    <reaction evidence="1">
        <text>Hydrolysis of (1-&gt;3)-beta-D-glucosidic linkages in (1-&gt;3)-beta-D-glucans.</text>
        <dbReference type="EC" id="3.2.1.39"/>
    </reaction>
</comment>
<evidence type="ECO:0000256" key="5">
    <source>
        <dbReference type="ARBA" id="ARBA00023277"/>
    </source>
</evidence>
<keyword evidence="6" id="KW-0326">Glycosidase</keyword>
<evidence type="ECO:0000256" key="9">
    <source>
        <dbReference type="SAM" id="SignalP"/>
    </source>
</evidence>
<protein>
    <recommendedName>
        <fullName evidence="3">glucan endo-1,3-beta-D-glucosidase</fullName>
        <ecNumber evidence="3">3.2.1.39</ecNumber>
    </recommendedName>
</protein>
<keyword evidence="4 11" id="KW-0378">Hydrolase</keyword>
<dbReference type="GO" id="GO:0016787">
    <property type="term" value="F:hydrolase activity"/>
    <property type="evidence" value="ECO:0007669"/>
    <property type="project" value="UniProtKB-KW"/>
</dbReference>
<dbReference type="Pfam" id="PF17652">
    <property type="entry name" value="Glyco_hydro81C"/>
    <property type="match status" value="1"/>
</dbReference>
<feature type="signal peptide" evidence="9">
    <location>
        <begin position="1"/>
        <end position="22"/>
    </location>
</feature>
<evidence type="ECO:0000256" key="4">
    <source>
        <dbReference type="ARBA" id="ARBA00022801"/>
    </source>
</evidence>
<dbReference type="EMBL" id="FXUL01000027">
    <property type="protein sequence ID" value="SMP77968.1"/>
    <property type="molecule type" value="Genomic_DNA"/>
</dbReference>
<dbReference type="EC" id="3.2.1.39" evidence="3"/>
<gene>
    <name evidence="11" type="ORF">SAMN06295970_12773</name>
</gene>
<evidence type="ECO:0000259" key="10">
    <source>
        <dbReference type="Pfam" id="PF17652"/>
    </source>
</evidence>
<dbReference type="PANTHER" id="PTHR31983:SF0">
    <property type="entry name" value="GLUCAN ENDO-1,3-BETA-D-GLUCOSIDASE 2"/>
    <property type="match status" value="1"/>
</dbReference>
<comment type="similarity">
    <text evidence="2">Belongs to the glycosyl hydrolase 81 family.</text>
</comment>
<keyword evidence="9" id="KW-0732">Signal</keyword>
<dbReference type="Gene3D" id="2.70.98.30">
    <property type="entry name" value="Golgi alpha-mannosidase II, domain 4"/>
    <property type="match status" value="1"/>
</dbReference>
<dbReference type="PROSITE" id="PS52008">
    <property type="entry name" value="GH81"/>
    <property type="match status" value="1"/>
</dbReference>
<comment type="caution">
    <text evidence="11">The sequence shown here is derived from an EMBL/GenBank/DDBJ whole genome shotgun (WGS) entry which is preliminary data.</text>
</comment>
<dbReference type="Proteomes" id="UP001158049">
    <property type="component" value="Unassembled WGS sequence"/>
</dbReference>
<keyword evidence="8" id="KW-0624">Polysaccharide degradation</keyword>
<keyword evidence="5" id="KW-0119">Carbohydrate metabolism</keyword>